<dbReference type="Gene3D" id="1.20.1050.10">
    <property type="match status" value="1"/>
</dbReference>
<dbReference type="GO" id="GO:0016740">
    <property type="term" value="F:transferase activity"/>
    <property type="evidence" value="ECO:0007669"/>
    <property type="project" value="UniProtKB-KW"/>
</dbReference>
<dbReference type="PANTHER" id="PTHR43968:SF6">
    <property type="entry name" value="GLUTATHIONE S-TRANSFERASE OMEGA"/>
    <property type="match status" value="1"/>
</dbReference>
<dbReference type="SFLD" id="SFLDS00019">
    <property type="entry name" value="Glutathione_Transferase_(cytos"/>
    <property type="match status" value="1"/>
</dbReference>
<dbReference type="SUPFAM" id="SSF47616">
    <property type="entry name" value="GST C-terminal domain-like"/>
    <property type="match status" value="1"/>
</dbReference>
<dbReference type="AlphaFoldDB" id="T0ZL28"/>
<dbReference type="InterPro" id="IPR040079">
    <property type="entry name" value="Glutathione_S-Trfase"/>
</dbReference>
<dbReference type="SFLD" id="SFLDG00358">
    <property type="entry name" value="Main_(cytGST)"/>
    <property type="match status" value="1"/>
</dbReference>
<reference evidence="4" key="2">
    <citation type="journal article" date="2014" name="ISME J.">
        <title>Microbial stratification in low pH oxic and suboxic macroscopic growths along an acid mine drainage.</title>
        <authorList>
            <person name="Mendez-Garcia C."/>
            <person name="Mesa V."/>
            <person name="Sprenger R.R."/>
            <person name="Richter M."/>
            <person name="Diez M.S."/>
            <person name="Solano J."/>
            <person name="Bargiela R."/>
            <person name="Golyshina O.V."/>
            <person name="Manteca A."/>
            <person name="Ramos J.L."/>
            <person name="Gallego J.R."/>
            <person name="Llorente I."/>
            <person name="Martins Dos Santos V.A."/>
            <person name="Jensen O.N."/>
            <person name="Pelaez A.I."/>
            <person name="Sanchez J."/>
            <person name="Ferrer M."/>
        </authorList>
    </citation>
    <scope>NUCLEOTIDE SEQUENCE</scope>
</reference>
<gene>
    <name evidence="3" type="ORF">B1B_13706</name>
    <name evidence="4" type="ORF">B2A_09320</name>
</gene>
<dbReference type="EMBL" id="AUZZ01006730">
    <property type="protein sequence ID" value="EQD45383.1"/>
    <property type="molecule type" value="Genomic_DNA"/>
</dbReference>
<evidence type="ECO:0000259" key="2">
    <source>
        <dbReference type="PROSITE" id="PS50405"/>
    </source>
</evidence>
<name>T0ZL28_9ZZZZ</name>
<sequence>MTLYSDPVGADSHRVRLVFAEKGIRVPVVSVRATERLPDDLLTLNPRNLIPMLCDRELVVYHPHIIMQYLDERFPHPPLLPLDPVARARVRLTLHRIEHDWYSHLPHFESRSRGVNLEKSRQHLRESLISSSEVFSAKPYFLSDEFSLVDCTIAPILWRLDFWEIPLGTLGKPIAEYADRLFRRPAFRASLTPDELRMRPESNP</sequence>
<feature type="domain" description="GST N-terminal" evidence="1">
    <location>
        <begin position="1"/>
        <end position="78"/>
    </location>
</feature>
<dbReference type="PANTHER" id="PTHR43968">
    <property type="match status" value="1"/>
</dbReference>
<dbReference type="SUPFAM" id="SSF52833">
    <property type="entry name" value="Thioredoxin-like"/>
    <property type="match status" value="1"/>
</dbReference>
<dbReference type="Pfam" id="PF13417">
    <property type="entry name" value="GST_N_3"/>
    <property type="match status" value="1"/>
</dbReference>
<evidence type="ECO:0000313" key="3">
    <source>
        <dbReference type="EMBL" id="EQD43672.1"/>
    </source>
</evidence>
<accession>T0ZL28</accession>
<dbReference type="InterPro" id="IPR036249">
    <property type="entry name" value="Thioredoxin-like_sf"/>
</dbReference>
<dbReference type="Gene3D" id="3.40.30.10">
    <property type="entry name" value="Glutaredoxin"/>
    <property type="match status" value="1"/>
</dbReference>
<organism evidence="4">
    <name type="scientific">mine drainage metagenome</name>
    <dbReference type="NCBI Taxonomy" id="410659"/>
    <lineage>
        <taxon>unclassified sequences</taxon>
        <taxon>metagenomes</taxon>
        <taxon>ecological metagenomes</taxon>
    </lineage>
</organism>
<dbReference type="InterPro" id="IPR010987">
    <property type="entry name" value="Glutathione-S-Trfase_C-like"/>
</dbReference>
<dbReference type="PROSITE" id="PS50405">
    <property type="entry name" value="GST_CTER"/>
    <property type="match status" value="1"/>
</dbReference>
<feature type="domain" description="GST C-terminal" evidence="2">
    <location>
        <begin position="83"/>
        <end position="202"/>
    </location>
</feature>
<evidence type="ECO:0000313" key="4">
    <source>
        <dbReference type="EMBL" id="EQD45383.1"/>
    </source>
</evidence>
<dbReference type="InterPro" id="IPR004045">
    <property type="entry name" value="Glutathione_S-Trfase_N"/>
</dbReference>
<evidence type="ECO:0000259" key="1">
    <source>
        <dbReference type="PROSITE" id="PS50404"/>
    </source>
</evidence>
<keyword evidence="4" id="KW-0808">Transferase</keyword>
<dbReference type="EMBL" id="AUZY01009034">
    <property type="protein sequence ID" value="EQD43672.1"/>
    <property type="molecule type" value="Genomic_DNA"/>
</dbReference>
<dbReference type="InterPro" id="IPR050983">
    <property type="entry name" value="GST_Omega/HSP26"/>
</dbReference>
<protein>
    <submittedName>
        <fullName evidence="4">Glutathione S-transferase domain protein</fullName>
    </submittedName>
</protein>
<dbReference type="Pfam" id="PF13410">
    <property type="entry name" value="GST_C_2"/>
    <property type="match status" value="1"/>
</dbReference>
<comment type="caution">
    <text evidence="4">The sequence shown here is derived from an EMBL/GenBank/DDBJ whole genome shotgun (WGS) entry which is preliminary data.</text>
</comment>
<dbReference type="PROSITE" id="PS50404">
    <property type="entry name" value="GST_NTER"/>
    <property type="match status" value="1"/>
</dbReference>
<proteinExistence type="predicted"/>
<dbReference type="GO" id="GO:0005737">
    <property type="term" value="C:cytoplasm"/>
    <property type="evidence" value="ECO:0007669"/>
    <property type="project" value="TreeGrafter"/>
</dbReference>
<reference evidence="4" key="1">
    <citation type="submission" date="2013-08" db="EMBL/GenBank/DDBJ databases">
        <authorList>
            <person name="Mendez C."/>
            <person name="Richter M."/>
            <person name="Ferrer M."/>
            <person name="Sanchez J."/>
        </authorList>
    </citation>
    <scope>NUCLEOTIDE SEQUENCE</scope>
</reference>
<dbReference type="InterPro" id="IPR036282">
    <property type="entry name" value="Glutathione-S-Trfase_C_sf"/>
</dbReference>